<sequence>MLLPDQTYEEAVSHFEKFTLKDIKDQKLAKENHNPLRNTSSSSSKDDYKVQDARSSSSHDSSAENYNRNTFDFFNAPAKCFETSNCMRLPISNDIEDTTSSGDDPLFKGTNILRECELFLWQHNIRPDFFCRYHKAISSTFSSQLSSQPSKNRSVLDENASLQEKSYPKMRRFRKASAIYTLPHRKTKKGSITSSTGKFD</sequence>
<keyword evidence="3" id="KW-1185">Reference proteome</keyword>
<feature type="region of interest" description="Disordered" evidence="1">
    <location>
        <begin position="180"/>
        <end position="200"/>
    </location>
</feature>
<reference evidence="2 3" key="1">
    <citation type="submission" date="2020-11" db="EMBL/GenBank/DDBJ databases">
        <authorList>
            <person name="Wallbank WR R."/>
            <person name="Pardo Diaz C."/>
            <person name="Kozak K."/>
            <person name="Martin S."/>
            <person name="Jiggins C."/>
            <person name="Moest M."/>
            <person name="Warren A I."/>
            <person name="Generalovic N T."/>
            <person name="Byers J.R.P. K."/>
            <person name="Montejo-Kovacevich G."/>
            <person name="Yen C E."/>
        </authorList>
    </citation>
    <scope>NUCLEOTIDE SEQUENCE [LARGE SCALE GENOMIC DNA]</scope>
</reference>
<dbReference type="Proteomes" id="UP000594454">
    <property type="component" value="Chromosome 1"/>
</dbReference>
<organism evidence="2 3">
    <name type="scientific">Hermetia illucens</name>
    <name type="common">Black soldier fly</name>
    <dbReference type="NCBI Taxonomy" id="343691"/>
    <lineage>
        <taxon>Eukaryota</taxon>
        <taxon>Metazoa</taxon>
        <taxon>Ecdysozoa</taxon>
        <taxon>Arthropoda</taxon>
        <taxon>Hexapoda</taxon>
        <taxon>Insecta</taxon>
        <taxon>Pterygota</taxon>
        <taxon>Neoptera</taxon>
        <taxon>Endopterygota</taxon>
        <taxon>Diptera</taxon>
        <taxon>Brachycera</taxon>
        <taxon>Stratiomyomorpha</taxon>
        <taxon>Stratiomyidae</taxon>
        <taxon>Hermetiinae</taxon>
        <taxon>Hermetia</taxon>
    </lineage>
</organism>
<dbReference type="OrthoDB" id="370884at2759"/>
<feature type="region of interest" description="Disordered" evidence="1">
    <location>
        <begin position="29"/>
        <end position="64"/>
    </location>
</feature>
<dbReference type="AlphaFoldDB" id="A0A7R8UG04"/>
<dbReference type="EMBL" id="LR899009">
    <property type="protein sequence ID" value="CAD7080162.1"/>
    <property type="molecule type" value="Genomic_DNA"/>
</dbReference>
<name>A0A7R8UG04_HERIL</name>
<evidence type="ECO:0000256" key="1">
    <source>
        <dbReference type="SAM" id="MobiDB-lite"/>
    </source>
</evidence>
<gene>
    <name evidence="2" type="ORF">HERILL_LOCUS3328</name>
</gene>
<accession>A0A7R8UG04</accession>
<feature type="compositionally biased region" description="Polar residues" evidence="1">
    <location>
        <begin position="190"/>
        <end position="200"/>
    </location>
</feature>
<proteinExistence type="predicted"/>
<feature type="compositionally biased region" description="Low complexity" evidence="1">
    <location>
        <begin position="144"/>
        <end position="153"/>
    </location>
</feature>
<evidence type="ECO:0000313" key="3">
    <source>
        <dbReference type="Proteomes" id="UP000594454"/>
    </source>
</evidence>
<protein>
    <submittedName>
        <fullName evidence="2">Uncharacterized protein</fullName>
    </submittedName>
</protein>
<evidence type="ECO:0000313" key="2">
    <source>
        <dbReference type="EMBL" id="CAD7080162.1"/>
    </source>
</evidence>
<feature type="region of interest" description="Disordered" evidence="1">
    <location>
        <begin position="144"/>
        <end position="165"/>
    </location>
</feature>